<accession>A0AA87ZR52</accession>
<evidence type="ECO:0000256" key="8">
    <source>
        <dbReference type="PROSITE-ProRule" id="PRU00024"/>
    </source>
</evidence>
<keyword evidence="4" id="KW-0677">Repeat</keyword>
<evidence type="ECO:0000313" key="13">
    <source>
        <dbReference type="EMBL" id="GMN38657.1"/>
    </source>
</evidence>
<dbReference type="GO" id="GO:0006355">
    <property type="term" value="P:regulation of DNA-templated transcription"/>
    <property type="evidence" value="ECO:0007669"/>
    <property type="project" value="UniProtKB-ARBA"/>
</dbReference>
<dbReference type="PANTHER" id="PTHR31717:SF40">
    <property type="entry name" value="ZINC FINGER PROTEIN CONSTANS-LIKE 10"/>
    <property type="match status" value="1"/>
</dbReference>
<keyword evidence="3" id="KW-0479">Metal-binding</keyword>
<keyword evidence="6" id="KW-0862">Zinc</keyword>
<dbReference type="PROSITE" id="PS50119">
    <property type="entry name" value="ZF_BBOX"/>
    <property type="match status" value="1"/>
</dbReference>
<proteinExistence type="inferred from homology"/>
<feature type="region of interest" description="Disordered" evidence="10">
    <location>
        <begin position="124"/>
        <end position="147"/>
    </location>
</feature>
<keyword evidence="14" id="KW-1185">Reference proteome</keyword>
<gene>
    <name evidence="13" type="ORF">TIFTF001_007886</name>
</gene>
<evidence type="ECO:0000256" key="5">
    <source>
        <dbReference type="ARBA" id="ARBA00022771"/>
    </source>
</evidence>
<evidence type="ECO:0000313" key="14">
    <source>
        <dbReference type="Proteomes" id="UP001187192"/>
    </source>
</evidence>
<comment type="caution">
    <text evidence="13">The sequence shown here is derived from an EMBL/GenBank/DDBJ whole genome shotgun (WGS) entry which is preliminary data.</text>
</comment>
<evidence type="ECO:0000256" key="9">
    <source>
        <dbReference type="PROSITE-ProRule" id="PRU00357"/>
    </source>
</evidence>
<evidence type="ECO:0000256" key="6">
    <source>
        <dbReference type="ARBA" id="ARBA00022833"/>
    </source>
</evidence>
<evidence type="ECO:0000256" key="1">
    <source>
        <dbReference type="ARBA" id="ARBA00004123"/>
    </source>
</evidence>
<feature type="domain" description="B box-type" evidence="11">
    <location>
        <begin position="43"/>
        <end position="87"/>
    </location>
</feature>
<sequence length="484" mass="54010">MEKICEFCTTLRPVIYCKADAAHLCLSCDAKVHSANTLSSRHLRGVLCDSCRFRPANLQCLDHQMFMCRVCDRSLHDASSRHQKRVIRSFMGCPSFKDFAALWGFKLSELESVVTQHDQFVSSSCGSGDSPGDATGHSSSQIEGQVKMLQKGQQQRNNCFILQQIIDLKRLQLNGGSNPSPLIHSKEQNNLSSSMRHHAKKFNENLDQPSQNSRDFGTDVQQRDNNPLQELKCDDAFPFPILPSSSSVGEQLWQCRSPVQNSQLWSQNMQDLGVCEELVCQDDFNIPDVDLTFRNFEELFGSDQDPIRSLLDEKDMSYSSMEKDFSLDKLDNTNSIAMEDASMASSVSEMEKDINSYKVHDHGANPPWPILPSHSSMSLSVSRFSADSGGGGADSLDSGISRFVAGGEGLTGSPDLEVSHFDSEARESAKMRYKEKKKSRVHEKQIRYPSRKARADVRKRVKGRFVKSGGGGYDSDSVDVARSY</sequence>
<keyword evidence="5 8" id="KW-0863">Zinc-finger</keyword>
<evidence type="ECO:0000256" key="4">
    <source>
        <dbReference type="ARBA" id="ARBA00022737"/>
    </source>
</evidence>
<dbReference type="Pfam" id="PF06203">
    <property type="entry name" value="CCT"/>
    <property type="match status" value="1"/>
</dbReference>
<dbReference type="GO" id="GO:0008270">
    <property type="term" value="F:zinc ion binding"/>
    <property type="evidence" value="ECO:0007669"/>
    <property type="project" value="UniProtKB-KW"/>
</dbReference>
<evidence type="ECO:0000256" key="7">
    <source>
        <dbReference type="ARBA" id="ARBA00023242"/>
    </source>
</evidence>
<dbReference type="CDD" id="cd19821">
    <property type="entry name" value="Bbox1_BBX-like"/>
    <property type="match status" value="2"/>
</dbReference>
<dbReference type="PANTHER" id="PTHR31717">
    <property type="entry name" value="ZINC FINGER PROTEIN CONSTANS-LIKE 10"/>
    <property type="match status" value="1"/>
</dbReference>
<dbReference type="AlphaFoldDB" id="A0AA87ZR52"/>
<comment type="similarity">
    <text evidence="2">Belongs to the CONSTANS family.</text>
</comment>
<feature type="compositionally biased region" description="Low complexity" evidence="10">
    <location>
        <begin position="124"/>
        <end position="133"/>
    </location>
</feature>
<reference evidence="13" key="1">
    <citation type="submission" date="2023-07" db="EMBL/GenBank/DDBJ databases">
        <title>draft genome sequence of fig (Ficus carica).</title>
        <authorList>
            <person name="Takahashi T."/>
            <person name="Nishimura K."/>
        </authorList>
    </citation>
    <scope>NUCLEOTIDE SEQUENCE</scope>
</reference>
<feature type="domain" description="CCT" evidence="12">
    <location>
        <begin position="426"/>
        <end position="468"/>
    </location>
</feature>
<organism evidence="13 14">
    <name type="scientific">Ficus carica</name>
    <name type="common">Common fig</name>
    <dbReference type="NCBI Taxonomy" id="3494"/>
    <lineage>
        <taxon>Eukaryota</taxon>
        <taxon>Viridiplantae</taxon>
        <taxon>Streptophyta</taxon>
        <taxon>Embryophyta</taxon>
        <taxon>Tracheophyta</taxon>
        <taxon>Spermatophyta</taxon>
        <taxon>Magnoliopsida</taxon>
        <taxon>eudicotyledons</taxon>
        <taxon>Gunneridae</taxon>
        <taxon>Pentapetalae</taxon>
        <taxon>rosids</taxon>
        <taxon>fabids</taxon>
        <taxon>Rosales</taxon>
        <taxon>Moraceae</taxon>
        <taxon>Ficeae</taxon>
        <taxon>Ficus</taxon>
    </lineage>
</organism>
<evidence type="ECO:0000256" key="2">
    <source>
        <dbReference type="ARBA" id="ARBA00010024"/>
    </source>
</evidence>
<keyword evidence="7 9" id="KW-0539">Nucleus</keyword>
<comment type="subcellular location">
    <subcellularLocation>
        <location evidence="1 9">Nucleus</location>
    </subcellularLocation>
</comment>
<dbReference type="InterPro" id="IPR010402">
    <property type="entry name" value="CCT_domain"/>
</dbReference>
<dbReference type="InterPro" id="IPR000315">
    <property type="entry name" value="Znf_B-box"/>
</dbReference>
<dbReference type="GO" id="GO:0005634">
    <property type="term" value="C:nucleus"/>
    <property type="evidence" value="ECO:0007669"/>
    <property type="project" value="UniProtKB-SubCell"/>
</dbReference>
<dbReference type="PROSITE" id="PS51017">
    <property type="entry name" value="CCT"/>
    <property type="match status" value="1"/>
</dbReference>
<protein>
    <submittedName>
        <fullName evidence="13">Uncharacterized protein</fullName>
    </submittedName>
</protein>
<evidence type="ECO:0000259" key="12">
    <source>
        <dbReference type="PROSITE" id="PS51017"/>
    </source>
</evidence>
<dbReference type="SMART" id="SM00336">
    <property type="entry name" value="BBOX"/>
    <property type="match status" value="2"/>
</dbReference>
<evidence type="ECO:0000256" key="10">
    <source>
        <dbReference type="SAM" id="MobiDB-lite"/>
    </source>
</evidence>
<dbReference type="InterPro" id="IPR049808">
    <property type="entry name" value="CONSTANS-like_Bbox1"/>
</dbReference>
<feature type="region of interest" description="Disordered" evidence="10">
    <location>
        <begin position="436"/>
        <end position="457"/>
    </location>
</feature>
<evidence type="ECO:0000256" key="3">
    <source>
        <dbReference type="ARBA" id="ARBA00022723"/>
    </source>
</evidence>
<dbReference type="EMBL" id="BTGU01000008">
    <property type="protein sequence ID" value="GMN38657.1"/>
    <property type="molecule type" value="Genomic_DNA"/>
</dbReference>
<feature type="compositionally biased region" description="Low complexity" evidence="10">
    <location>
        <begin position="474"/>
        <end position="484"/>
    </location>
</feature>
<evidence type="ECO:0000259" key="11">
    <source>
        <dbReference type="PROSITE" id="PS50119"/>
    </source>
</evidence>
<name>A0AA87ZR52_FICCA</name>
<dbReference type="Proteomes" id="UP001187192">
    <property type="component" value="Unassembled WGS sequence"/>
</dbReference>
<feature type="region of interest" description="Disordered" evidence="10">
    <location>
        <begin position="465"/>
        <end position="484"/>
    </location>
</feature>